<dbReference type="Proteomes" id="UP000266841">
    <property type="component" value="Unassembled WGS sequence"/>
</dbReference>
<dbReference type="EMBL" id="AGNL01048720">
    <property type="protein sequence ID" value="EJK45168.1"/>
    <property type="molecule type" value="Genomic_DNA"/>
</dbReference>
<feature type="region of interest" description="Disordered" evidence="3">
    <location>
        <begin position="1"/>
        <end position="40"/>
    </location>
</feature>
<dbReference type="SUPFAM" id="SSF48371">
    <property type="entry name" value="ARM repeat"/>
    <property type="match status" value="1"/>
</dbReference>
<dbReference type="GO" id="GO:0003729">
    <property type="term" value="F:mRNA binding"/>
    <property type="evidence" value="ECO:0007669"/>
    <property type="project" value="TreeGrafter"/>
</dbReference>
<name>K0QZQ0_THAOC</name>
<dbReference type="GO" id="GO:0006417">
    <property type="term" value="P:regulation of translation"/>
    <property type="evidence" value="ECO:0007669"/>
    <property type="project" value="TreeGrafter"/>
</dbReference>
<dbReference type="SMART" id="SM00025">
    <property type="entry name" value="Pumilio"/>
    <property type="match status" value="5"/>
</dbReference>
<evidence type="ECO:0000256" key="3">
    <source>
        <dbReference type="SAM" id="MobiDB-lite"/>
    </source>
</evidence>
<evidence type="ECO:0000259" key="4">
    <source>
        <dbReference type="Pfam" id="PF08144"/>
    </source>
</evidence>
<keyword evidence="2" id="KW-0694">RNA-binding</keyword>
<dbReference type="PANTHER" id="PTHR13389">
    <property type="entry name" value="PUMILIO HOMOLOG 3"/>
    <property type="match status" value="1"/>
</dbReference>
<keyword evidence="1" id="KW-0677">Repeat</keyword>
<accession>K0QZQ0</accession>
<dbReference type="eggNOG" id="KOG2050">
    <property type="taxonomic scope" value="Eukaryota"/>
</dbReference>
<dbReference type="AlphaFoldDB" id="K0QZQ0"/>
<dbReference type="InterPro" id="IPR016024">
    <property type="entry name" value="ARM-type_fold"/>
</dbReference>
<evidence type="ECO:0000313" key="5">
    <source>
        <dbReference type="EMBL" id="EJK45168.1"/>
    </source>
</evidence>
<reference evidence="5 6" key="1">
    <citation type="journal article" date="2012" name="Genome Biol.">
        <title>Genome and low-iron response of an oceanic diatom adapted to chronic iron limitation.</title>
        <authorList>
            <person name="Lommer M."/>
            <person name="Specht M."/>
            <person name="Roy A.S."/>
            <person name="Kraemer L."/>
            <person name="Andreson R."/>
            <person name="Gutowska M.A."/>
            <person name="Wolf J."/>
            <person name="Bergner S.V."/>
            <person name="Schilhabel M.B."/>
            <person name="Klostermeier U.C."/>
            <person name="Beiko R.G."/>
            <person name="Rosenstiel P."/>
            <person name="Hippler M."/>
            <person name="Laroche J."/>
        </authorList>
    </citation>
    <scope>NUCLEOTIDE SEQUENCE [LARGE SCALE GENOMIC DNA]</scope>
    <source>
        <strain evidence="5 6">CCMP1005</strain>
    </source>
</reference>
<evidence type="ECO:0000256" key="2">
    <source>
        <dbReference type="ARBA" id="ARBA00022884"/>
    </source>
</evidence>
<protein>
    <recommendedName>
        <fullName evidence="4">CPL domain-containing protein</fullName>
    </recommendedName>
</protein>
<dbReference type="InterPro" id="IPR011989">
    <property type="entry name" value="ARM-like"/>
</dbReference>
<dbReference type="GO" id="GO:0005730">
    <property type="term" value="C:nucleolus"/>
    <property type="evidence" value="ECO:0007669"/>
    <property type="project" value="TreeGrafter"/>
</dbReference>
<feature type="domain" description="CPL" evidence="4">
    <location>
        <begin position="412"/>
        <end position="528"/>
    </location>
</feature>
<evidence type="ECO:0000256" key="1">
    <source>
        <dbReference type="ARBA" id="ARBA00022737"/>
    </source>
</evidence>
<dbReference type="PANTHER" id="PTHR13389:SF0">
    <property type="entry name" value="PUMILIO HOMOLOG 3"/>
    <property type="match status" value="1"/>
</dbReference>
<feature type="compositionally biased region" description="Basic residues" evidence="3">
    <location>
        <begin position="20"/>
        <end position="37"/>
    </location>
</feature>
<dbReference type="Gene3D" id="1.25.10.10">
    <property type="entry name" value="Leucine-rich Repeat Variant"/>
    <property type="match status" value="3"/>
</dbReference>
<dbReference type="InterPro" id="IPR040059">
    <property type="entry name" value="PUM3"/>
</dbReference>
<sequence length="597" mass="66420">MAAASSKEGGKNDTSETPANKKRALKHERQSHRKHATAVRSAKEIWNDLRVKTNDKDTNTKLCNELFGLLEGKCMETCMQHDASRCVQGVIQYGTEQQRRAVVTELCESKQDDSNNGQQNLGELCKIQYAHFVVLKIIKYCFRDAECVKMVVRALKKQMTKLAVHSVGSRVVELLFATFPAKSIAPLKLELYGPQYALFATSVPSGNGASNSLPSLAAFVEENPTKQGATLEHLQLLLQKGLDKSLTGFGYFHNLLLDYTSIAKPNDIRSFLTPALAEHSLHLLSTRAGTKVVCECFAYATVKDRKKMIKCLKGYARSSLLHRDAYLAVLRMVDVMDDTVLLNKTLLAELHRNPDAEKDDAGDEVGREDQDSPILDLVQSDTGHKLFLLLLVSKNAKSTDNKSKKSSPKWMKYLDPYEVAVLHRSPTVEENGEPVPTSKKEDETRRSELLVYVRDLLSEVCTKHAQTMMRNKYGSKVLLEVCENCPSEELFAAVVTACKQNDGNADDSLAMYEDPVGHLALKNLFLNECERDVDDDEPSIARLFFAEFKEDMQAIATTNRGAFVLSALAKTGVGADVKKALKAHKKSISELAKGRRE</sequence>
<dbReference type="InterPro" id="IPR001313">
    <property type="entry name" value="Pumilio_RNA-bd_rpt"/>
</dbReference>
<proteinExistence type="predicted"/>
<evidence type="ECO:0000313" key="6">
    <source>
        <dbReference type="Proteomes" id="UP000266841"/>
    </source>
</evidence>
<organism evidence="5 6">
    <name type="scientific">Thalassiosira oceanica</name>
    <name type="common">Marine diatom</name>
    <dbReference type="NCBI Taxonomy" id="159749"/>
    <lineage>
        <taxon>Eukaryota</taxon>
        <taxon>Sar</taxon>
        <taxon>Stramenopiles</taxon>
        <taxon>Ochrophyta</taxon>
        <taxon>Bacillariophyta</taxon>
        <taxon>Coscinodiscophyceae</taxon>
        <taxon>Thalassiosirophycidae</taxon>
        <taxon>Thalassiosirales</taxon>
        <taxon>Thalassiosiraceae</taxon>
        <taxon>Thalassiosira</taxon>
    </lineage>
</organism>
<dbReference type="OrthoDB" id="497380at2759"/>
<gene>
    <name evidence="5" type="ORF">THAOC_36233</name>
</gene>
<keyword evidence="6" id="KW-1185">Reference proteome</keyword>
<dbReference type="InterPro" id="IPR012959">
    <property type="entry name" value="CPL_dom"/>
</dbReference>
<comment type="caution">
    <text evidence="5">The sequence shown here is derived from an EMBL/GenBank/DDBJ whole genome shotgun (WGS) entry which is preliminary data.</text>
</comment>
<dbReference type="Pfam" id="PF08144">
    <property type="entry name" value="CPL"/>
    <property type="match status" value="1"/>
</dbReference>